<evidence type="ECO:0000256" key="4">
    <source>
        <dbReference type="ARBA" id="ARBA00022502"/>
    </source>
</evidence>
<comment type="subcellular location">
    <subcellularLocation>
        <location evidence="1">Endoplasmic reticulum membrane</location>
        <topology evidence="1">Multi-pass membrane protein</topology>
    </subcellularLocation>
</comment>
<evidence type="ECO:0000256" key="9">
    <source>
        <dbReference type="ARBA" id="ARBA00023180"/>
    </source>
</evidence>
<keyword evidence="12" id="KW-1185">Reference proteome</keyword>
<evidence type="ECO:0000313" key="12">
    <source>
        <dbReference type="Proteomes" id="UP000324222"/>
    </source>
</evidence>
<reference evidence="11 12" key="1">
    <citation type="submission" date="2019-05" db="EMBL/GenBank/DDBJ databases">
        <title>Another draft genome of Portunus trituberculatus and its Hox gene families provides insights of decapod evolution.</title>
        <authorList>
            <person name="Jeong J.-H."/>
            <person name="Song I."/>
            <person name="Kim S."/>
            <person name="Choi T."/>
            <person name="Kim D."/>
            <person name="Ryu S."/>
            <person name="Kim W."/>
        </authorList>
    </citation>
    <scope>NUCLEOTIDE SEQUENCE [LARGE SCALE GENOMIC DNA]</scope>
    <source>
        <tissue evidence="11">Muscle</tissue>
    </source>
</reference>
<evidence type="ECO:0000256" key="8">
    <source>
        <dbReference type="ARBA" id="ARBA00023136"/>
    </source>
</evidence>
<dbReference type="OrthoDB" id="28748at2759"/>
<dbReference type="PANTHER" id="PTHR21072">
    <property type="entry name" value="GPI TRANSAMIDASE COMPONENT PIG-S"/>
    <property type="match status" value="1"/>
</dbReference>
<name>A0A5B7JH53_PORTR</name>
<accession>A0A5B7JH53</accession>
<dbReference type="AlphaFoldDB" id="A0A5B7JH53"/>
<dbReference type="PANTHER" id="PTHR21072:SF13">
    <property type="entry name" value="GPI TRANSAMIDASE COMPONENT PIG-S"/>
    <property type="match status" value="1"/>
</dbReference>
<evidence type="ECO:0000256" key="3">
    <source>
        <dbReference type="ARBA" id="ARBA00005316"/>
    </source>
</evidence>
<organism evidence="11 12">
    <name type="scientific">Portunus trituberculatus</name>
    <name type="common">Swimming crab</name>
    <name type="synonym">Neptunus trituberculatus</name>
    <dbReference type="NCBI Taxonomy" id="210409"/>
    <lineage>
        <taxon>Eukaryota</taxon>
        <taxon>Metazoa</taxon>
        <taxon>Ecdysozoa</taxon>
        <taxon>Arthropoda</taxon>
        <taxon>Crustacea</taxon>
        <taxon>Multicrustacea</taxon>
        <taxon>Malacostraca</taxon>
        <taxon>Eumalacostraca</taxon>
        <taxon>Eucarida</taxon>
        <taxon>Decapoda</taxon>
        <taxon>Pleocyemata</taxon>
        <taxon>Brachyura</taxon>
        <taxon>Eubrachyura</taxon>
        <taxon>Portunoidea</taxon>
        <taxon>Portunidae</taxon>
        <taxon>Portuninae</taxon>
        <taxon>Portunus</taxon>
    </lineage>
</organism>
<keyword evidence="4" id="KW-0337">GPI-anchor biosynthesis</keyword>
<dbReference type="Pfam" id="PF10510">
    <property type="entry name" value="PIG-S"/>
    <property type="match status" value="1"/>
</dbReference>
<proteinExistence type="inferred from homology"/>
<dbReference type="Proteomes" id="UP000324222">
    <property type="component" value="Unassembled WGS sequence"/>
</dbReference>
<comment type="pathway">
    <text evidence="2">Glycolipid biosynthesis; glycosylphosphatidylinositol-anchor biosynthesis.</text>
</comment>
<keyword evidence="5 10" id="KW-0812">Transmembrane</keyword>
<dbReference type="GO" id="GO:0016255">
    <property type="term" value="P:attachment of GPI anchor to protein"/>
    <property type="evidence" value="ECO:0007669"/>
    <property type="project" value="InterPro"/>
</dbReference>
<comment type="similarity">
    <text evidence="3">Belongs to the PIGS family.</text>
</comment>
<evidence type="ECO:0000256" key="7">
    <source>
        <dbReference type="ARBA" id="ARBA00022989"/>
    </source>
</evidence>
<dbReference type="GO" id="GO:0006506">
    <property type="term" value="P:GPI anchor biosynthetic process"/>
    <property type="evidence" value="ECO:0007669"/>
    <property type="project" value="UniProtKB-UniPathway"/>
</dbReference>
<gene>
    <name evidence="11" type="primary">PIGS_2</name>
    <name evidence="11" type="ORF">E2C01_091307</name>
</gene>
<evidence type="ECO:0000256" key="6">
    <source>
        <dbReference type="ARBA" id="ARBA00022824"/>
    </source>
</evidence>
<comment type="caution">
    <text evidence="11">The sequence shown here is derived from an EMBL/GenBank/DDBJ whole genome shotgun (WGS) entry which is preliminary data.</text>
</comment>
<keyword evidence="7 10" id="KW-1133">Transmembrane helix</keyword>
<dbReference type="EMBL" id="VSRR010104537">
    <property type="protein sequence ID" value="MPC96070.1"/>
    <property type="molecule type" value="Genomic_DNA"/>
</dbReference>
<evidence type="ECO:0000256" key="10">
    <source>
        <dbReference type="SAM" id="Phobius"/>
    </source>
</evidence>
<keyword evidence="9" id="KW-0325">Glycoprotein</keyword>
<sequence length="97" mass="10723">MSKEEDSAKNPEGAWAAAGFAVVLLVVGVPVWWFTTTVYRAQLPYSTIETLSSQLRHHTVGLTIVGSMPPLFQDDLAKSLGSMLKDDTQIFYVFEES</sequence>
<keyword evidence="8 10" id="KW-0472">Membrane</keyword>
<feature type="transmembrane region" description="Helical" evidence="10">
    <location>
        <begin position="14"/>
        <end position="34"/>
    </location>
</feature>
<keyword evidence="6" id="KW-0256">Endoplasmic reticulum</keyword>
<dbReference type="UniPathway" id="UPA00196"/>
<evidence type="ECO:0000313" key="11">
    <source>
        <dbReference type="EMBL" id="MPC96070.1"/>
    </source>
</evidence>
<evidence type="ECO:0000256" key="2">
    <source>
        <dbReference type="ARBA" id="ARBA00004687"/>
    </source>
</evidence>
<evidence type="ECO:0000256" key="1">
    <source>
        <dbReference type="ARBA" id="ARBA00004477"/>
    </source>
</evidence>
<dbReference type="InterPro" id="IPR019540">
    <property type="entry name" value="PtdIno-glycan_biosynth_class_S"/>
</dbReference>
<dbReference type="GO" id="GO:0042765">
    <property type="term" value="C:GPI-anchor transamidase complex"/>
    <property type="evidence" value="ECO:0007669"/>
    <property type="project" value="InterPro"/>
</dbReference>
<evidence type="ECO:0000256" key="5">
    <source>
        <dbReference type="ARBA" id="ARBA00022692"/>
    </source>
</evidence>
<protein>
    <submittedName>
        <fullName evidence="11">GPI transamidase component PIG-S</fullName>
    </submittedName>
</protein>